<evidence type="ECO:0000256" key="2">
    <source>
        <dbReference type="ARBA" id="ARBA00022692"/>
    </source>
</evidence>
<evidence type="ECO:0000259" key="7">
    <source>
        <dbReference type="PROSITE" id="PS50922"/>
    </source>
</evidence>
<feature type="transmembrane region" description="Helical" evidence="6">
    <location>
        <begin position="24"/>
        <end position="40"/>
    </location>
</feature>
<dbReference type="EMBL" id="JAAWWB010000016">
    <property type="protein sequence ID" value="KAG6764137.1"/>
    <property type="molecule type" value="Genomic_DNA"/>
</dbReference>
<dbReference type="AlphaFoldDB" id="A0A8X8CS21"/>
<evidence type="ECO:0000256" key="4">
    <source>
        <dbReference type="ARBA" id="ARBA00023136"/>
    </source>
</evidence>
<keyword evidence="2 5" id="KW-0812">Transmembrane</keyword>
<sequence length="315" mass="37217">MGFMEYVKSIEWEHESYPDYEDCIALPLFALFFPFVRFFLDRFVFQKVAQHLIFGKEHQTLDVQSDERRKKIRKFKESAWKCIYFLSSEILVLCVTYDEPWLKLKAVYMYAAGFYTYSIFALIFWETRRSDFGVSMSHHVATVILIVLSYILRFIKFSHFCSNFSVSCRFGRVGSVVLAIHDASDVFLEVGKMSKYSGAEGVASFAFILFVLSWILLRLIYYPFWVLWSTSYEVLLILDKEKHPVDGPIYYYVFNTLLYCLLFLHVYWWVLIYQMLAKQIQARGHLSDDVRSGMEEKQVDCMVLYYNVCMSIVAP</sequence>
<keyword evidence="9" id="KW-1185">Reference proteome</keyword>
<dbReference type="PANTHER" id="PTHR12560">
    <property type="entry name" value="LONGEVITY ASSURANCE FACTOR 1 LAG1"/>
    <property type="match status" value="1"/>
</dbReference>
<dbReference type="PANTHER" id="PTHR12560:SF49">
    <property type="entry name" value="CERAMIDE SYNTHASE 1 LOH3"/>
    <property type="match status" value="1"/>
</dbReference>
<feature type="transmembrane region" description="Helical" evidence="6">
    <location>
        <begin position="202"/>
        <end position="221"/>
    </location>
</feature>
<evidence type="ECO:0000256" key="5">
    <source>
        <dbReference type="PROSITE-ProRule" id="PRU00205"/>
    </source>
</evidence>
<keyword evidence="3 6" id="KW-1133">Transmembrane helix</keyword>
<name>A0A8X8CS21_POPTO</name>
<dbReference type="GO" id="GO:0046513">
    <property type="term" value="P:ceramide biosynthetic process"/>
    <property type="evidence" value="ECO:0007669"/>
    <property type="project" value="InterPro"/>
</dbReference>
<evidence type="ECO:0000256" key="1">
    <source>
        <dbReference type="ARBA" id="ARBA00004477"/>
    </source>
</evidence>
<dbReference type="GO" id="GO:0050291">
    <property type="term" value="F:sphingosine N-acyltransferase activity"/>
    <property type="evidence" value="ECO:0007669"/>
    <property type="project" value="InterPro"/>
</dbReference>
<accession>A0A8X8CS21</accession>
<evidence type="ECO:0000256" key="6">
    <source>
        <dbReference type="SAM" id="Phobius"/>
    </source>
</evidence>
<feature type="transmembrane region" description="Helical" evidence="6">
    <location>
        <begin position="249"/>
        <end position="273"/>
    </location>
</feature>
<evidence type="ECO:0000256" key="3">
    <source>
        <dbReference type="ARBA" id="ARBA00022989"/>
    </source>
</evidence>
<dbReference type="InterPro" id="IPR006634">
    <property type="entry name" value="TLC-dom"/>
</dbReference>
<gene>
    <name evidence="8" type="ORF">POTOM_031595</name>
</gene>
<dbReference type="SMART" id="SM00724">
    <property type="entry name" value="TLC"/>
    <property type="match status" value="1"/>
</dbReference>
<dbReference type="PIRSF" id="PIRSF005225">
    <property type="entry name" value="LAG1_LAC1"/>
    <property type="match status" value="1"/>
</dbReference>
<dbReference type="InterPro" id="IPR016439">
    <property type="entry name" value="Lag1/Lac1-like"/>
</dbReference>
<keyword evidence="4 5" id="KW-0472">Membrane</keyword>
<comment type="caution">
    <text evidence="8">The sequence shown here is derived from an EMBL/GenBank/DDBJ whole genome shotgun (WGS) entry which is preliminary data.</text>
</comment>
<dbReference type="OrthoDB" id="537032at2759"/>
<proteinExistence type="predicted"/>
<dbReference type="Proteomes" id="UP000886885">
    <property type="component" value="Chromosome 8D"/>
</dbReference>
<feature type="domain" description="TLC" evidence="7">
    <location>
        <begin position="63"/>
        <end position="281"/>
    </location>
</feature>
<feature type="transmembrane region" description="Helical" evidence="6">
    <location>
        <begin position="137"/>
        <end position="155"/>
    </location>
</feature>
<reference evidence="8" key="1">
    <citation type="journal article" date="2020" name="bioRxiv">
        <title>Hybrid origin of Populus tomentosa Carr. identified through genome sequencing and phylogenomic analysis.</title>
        <authorList>
            <person name="An X."/>
            <person name="Gao K."/>
            <person name="Chen Z."/>
            <person name="Li J."/>
            <person name="Yang X."/>
            <person name="Yang X."/>
            <person name="Zhou J."/>
            <person name="Guo T."/>
            <person name="Zhao T."/>
            <person name="Huang S."/>
            <person name="Miao D."/>
            <person name="Khan W.U."/>
            <person name="Rao P."/>
            <person name="Ye M."/>
            <person name="Lei B."/>
            <person name="Liao W."/>
            <person name="Wang J."/>
            <person name="Ji L."/>
            <person name="Li Y."/>
            <person name="Guo B."/>
            <person name="Mustafa N.S."/>
            <person name="Li S."/>
            <person name="Yun Q."/>
            <person name="Keller S.R."/>
            <person name="Mao J."/>
            <person name="Zhang R."/>
            <person name="Strauss S.H."/>
        </authorList>
    </citation>
    <scope>NUCLEOTIDE SEQUENCE</scope>
    <source>
        <strain evidence="8">GM15</strain>
        <tissue evidence="8">Leaf</tissue>
    </source>
</reference>
<dbReference type="GO" id="GO:0005789">
    <property type="term" value="C:endoplasmic reticulum membrane"/>
    <property type="evidence" value="ECO:0007669"/>
    <property type="project" value="UniProtKB-SubCell"/>
</dbReference>
<organism evidence="8 9">
    <name type="scientific">Populus tomentosa</name>
    <name type="common">Chinese white poplar</name>
    <dbReference type="NCBI Taxonomy" id="118781"/>
    <lineage>
        <taxon>Eukaryota</taxon>
        <taxon>Viridiplantae</taxon>
        <taxon>Streptophyta</taxon>
        <taxon>Embryophyta</taxon>
        <taxon>Tracheophyta</taxon>
        <taxon>Spermatophyta</taxon>
        <taxon>Magnoliopsida</taxon>
        <taxon>eudicotyledons</taxon>
        <taxon>Gunneridae</taxon>
        <taxon>Pentapetalae</taxon>
        <taxon>rosids</taxon>
        <taxon>fabids</taxon>
        <taxon>Malpighiales</taxon>
        <taxon>Salicaceae</taxon>
        <taxon>Saliceae</taxon>
        <taxon>Populus</taxon>
    </lineage>
</organism>
<evidence type="ECO:0000313" key="8">
    <source>
        <dbReference type="EMBL" id="KAG6764137.1"/>
    </source>
</evidence>
<dbReference type="PROSITE" id="PS50922">
    <property type="entry name" value="TLC"/>
    <property type="match status" value="1"/>
</dbReference>
<protein>
    <recommendedName>
        <fullName evidence="7">TLC domain-containing protein</fullName>
    </recommendedName>
</protein>
<dbReference type="Pfam" id="PF03798">
    <property type="entry name" value="TRAM_LAG1_CLN8"/>
    <property type="match status" value="2"/>
</dbReference>
<feature type="transmembrane region" description="Helical" evidence="6">
    <location>
        <begin position="107"/>
        <end position="125"/>
    </location>
</feature>
<comment type="subcellular location">
    <subcellularLocation>
        <location evidence="1">Endoplasmic reticulum membrane</location>
        <topology evidence="1">Multi-pass membrane protein</topology>
    </subcellularLocation>
</comment>
<evidence type="ECO:0000313" key="9">
    <source>
        <dbReference type="Proteomes" id="UP000886885"/>
    </source>
</evidence>